<dbReference type="InterPro" id="IPR051541">
    <property type="entry name" value="PTS_SugarTrans_NitroReg"/>
</dbReference>
<dbReference type="RefSeq" id="WP_115466359.1">
    <property type="nucleotide sequence ID" value="NZ_QKRA01000001.1"/>
</dbReference>
<evidence type="ECO:0000313" key="3">
    <source>
        <dbReference type="Proteomes" id="UP000254326"/>
    </source>
</evidence>
<gene>
    <name evidence="2" type="ORF">DN730_01605</name>
</gene>
<dbReference type="Pfam" id="PF00359">
    <property type="entry name" value="PTS_EIIA_2"/>
    <property type="match status" value="1"/>
</dbReference>
<evidence type="ECO:0000259" key="1">
    <source>
        <dbReference type="PROSITE" id="PS51094"/>
    </source>
</evidence>
<evidence type="ECO:0000313" key="2">
    <source>
        <dbReference type="EMBL" id="RDL45771.1"/>
    </source>
</evidence>
<dbReference type="PROSITE" id="PS51094">
    <property type="entry name" value="PTS_EIIA_TYPE_2"/>
    <property type="match status" value="1"/>
</dbReference>
<proteinExistence type="predicted"/>
<protein>
    <submittedName>
        <fullName evidence="2">PTS fructose transporter subunit IIA</fullName>
    </submittedName>
</protein>
<dbReference type="CDD" id="cd00211">
    <property type="entry name" value="PTS_IIA_fru"/>
    <property type="match status" value="1"/>
</dbReference>
<dbReference type="PANTHER" id="PTHR47738">
    <property type="entry name" value="PTS SYSTEM FRUCTOSE-LIKE EIIA COMPONENT-RELATED"/>
    <property type="match status" value="1"/>
</dbReference>
<keyword evidence="3" id="KW-1185">Reference proteome</keyword>
<sequence>MSVRNLVKPELVFAKQQVTSKKRVLEQLSEAIGSRLHCHAEEVYDALLGREKLGSTGIGSGIAIPHCRLEQANQAAIVIMSLDEPIDFDSIDRKPVDLIFALIVPPHQCDDHLATLAEIAELAQSTDKLAKLRQQATNEDLQAAFELSI</sequence>
<organism evidence="2 3">
    <name type="scientific">Marinomonas piezotolerans</name>
    <dbReference type="NCBI Taxonomy" id="2213058"/>
    <lineage>
        <taxon>Bacteria</taxon>
        <taxon>Pseudomonadati</taxon>
        <taxon>Pseudomonadota</taxon>
        <taxon>Gammaproteobacteria</taxon>
        <taxon>Oceanospirillales</taxon>
        <taxon>Oceanospirillaceae</taxon>
        <taxon>Marinomonas</taxon>
    </lineage>
</organism>
<dbReference type="EMBL" id="QKRA01000001">
    <property type="protein sequence ID" value="RDL45771.1"/>
    <property type="molecule type" value="Genomic_DNA"/>
</dbReference>
<dbReference type="AlphaFoldDB" id="A0A370UDF1"/>
<dbReference type="Gene3D" id="3.40.930.10">
    <property type="entry name" value="Mannitol-specific EII, Chain A"/>
    <property type="match status" value="1"/>
</dbReference>
<dbReference type="Proteomes" id="UP000254326">
    <property type="component" value="Unassembled WGS sequence"/>
</dbReference>
<dbReference type="SUPFAM" id="SSF55804">
    <property type="entry name" value="Phoshotransferase/anion transport protein"/>
    <property type="match status" value="1"/>
</dbReference>
<dbReference type="PROSITE" id="PS00372">
    <property type="entry name" value="PTS_EIIA_TYPE_2_HIS"/>
    <property type="match status" value="1"/>
</dbReference>
<dbReference type="GO" id="GO:0030295">
    <property type="term" value="F:protein kinase activator activity"/>
    <property type="evidence" value="ECO:0007669"/>
    <property type="project" value="TreeGrafter"/>
</dbReference>
<dbReference type="OrthoDB" id="95460at2"/>
<name>A0A370UDF1_9GAMM</name>
<dbReference type="PANTHER" id="PTHR47738:SF1">
    <property type="entry name" value="NITROGEN REGULATORY PROTEIN"/>
    <property type="match status" value="1"/>
</dbReference>
<dbReference type="InterPro" id="IPR002178">
    <property type="entry name" value="PTS_EIIA_type-2_dom"/>
</dbReference>
<dbReference type="InterPro" id="IPR016152">
    <property type="entry name" value="PTrfase/Anion_transptr"/>
</dbReference>
<comment type="caution">
    <text evidence="2">The sequence shown here is derived from an EMBL/GenBank/DDBJ whole genome shotgun (WGS) entry which is preliminary data.</text>
</comment>
<reference evidence="2 3" key="1">
    <citation type="submission" date="2018-06" db="EMBL/GenBank/DDBJ databases">
        <title>Marinomonas sp. YLB-05 draft genome sequence.</title>
        <authorList>
            <person name="Yu L."/>
            <person name="Tang X."/>
        </authorList>
    </citation>
    <scope>NUCLEOTIDE SEQUENCE [LARGE SCALE GENOMIC DNA]</scope>
    <source>
        <strain evidence="2 3">YLB-05</strain>
    </source>
</reference>
<accession>A0A370UDF1</accession>
<feature type="domain" description="PTS EIIA type-2" evidence="1">
    <location>
        <begin position="5"/>
        <end position="148"/>
    </location>
</feature>